<reference evidence="2 3" key="1">
    <citation type="submission" date="2019-09" db="EMBL/GenBank/DDBJ databases">
        <title>Genome sequence of Rhodovastum atsumiense, a diverse member of the Acetobacteraceae family of non-sulfur purple photosynthetic bacteria.</title>
        <authorList>
            <person name="Meyer T."/>
            <person name="Kyndt J."/>
        </authorList>
    </citation>
    <scope>NUCLEOTIDE SEQUENCE [LARGE SCALE GENOMIC DNA]</scope>
    <source>
        <strain evidence="2 3">DSM 21279</strain>
    </source>
</reference>
<proteinExistence type="predicted"/>
<sequence>MNRTDSHAVAHDGAWHAEAYQFAAGGMRRREIATRFGVSPAAVSLGIKVYITKSGLASPFRPTGGSSAPRPSRRTFDRKAAYEMLMGGMGQKRAAKALGVRHSTLRAATVRWCAEQGLPMPPAVRPFPRRTRAPVDPEAAYRLLTGGTSQRAAAQQLGVDRTSLRQAVRRWCAAHGRPLPAPMRPAAARTAVPATAKPPARRKDAATSTKATKAEGRAAARRRAVLPLPTPPAMPAAQATARPPAGRKAAPVAVTPPKAELAAPAASPRTSTKAARGERAVTRGDSRRRPRKSPCDRAPLGGPQGRRASRHAAVRLGVEQPAVLELLAAYRPVAAGMERRQRPDQLLFRGQTIQLANQIPAIYRGAIPA</sequence>
<gene>
    <name evidence="2" type="ORF">F1189_12390</name>
</gene>
<feature type="compositionally biased region" description="Low complexity" evidence="1">
    <location>
        <begin position="184"/>
        <end position="198"/>
    </location>
</feature>
<keyword evidence="3" id="KW-1185">Reference proteome</keyword>
<dbReference type="AlphaFoldDB" id="A0A5M6IV58"/>
<organism evidence="2 3">
    <name type="scientific">Rhodovastum atsumiense</name>
    <dbReference type="NCBI Taxonomy" id="504468"/>
    <lineage>
        <taxon>Bacteria</taxon>
        <taxon>Pseudomonadati</taxon>
        <taxon>Pseudomonadota</taxon>
        <taxon>Alphaproteobacteria</taxon>
        <taxon>Acetobacterales</taxon>
        <taxon>Acetobacteraceae</taxon>
        <taxon>Rhodovastum</taxon>
    </lineage>
</organism>
<dbReference type="EMBL" id="VWPK01000017">
    <property type="protein sequence ID" value="KAA5611829.1"/>
    <property type="molecule type" value="Genomic_DNA"/>
</dbReference>
<protein>
    <submittedName>
        <fullName evidence="2">Uncharacterized protein</fullName>
    </submittedName>
</protein>
<accession>A0A5M6IV58</accession>
<comment type="caution">
    <text evidence="2">The sequence shown here is derived from an EMBL/GenBank/DDBJ whole genome shotgun (WGS) entry which is preliminary data.</text>
</comment>
<feature type="region of interest" description="Disordered" evidence="1">
    <location>
        <begin position="179"/>
        <end position="310"/>
    </location>
</feature>
<evidence type="ECO:0000256" key="1">
    <source>
        <dbReference type="SAM" id="MobiDB-lite"/>
    </source>
</evidence>
<feature type="compositionally biased region" description="Basic and acidic residues" evidence="1">
    <location>
        <begin position="275"/>
        <end position="287"/>
    </location>
</feature>
<name>A0A5M6IV58_9PROT</name>
<feature type="compositionally biased region" description="Low complexity" evidence="1">
    <location>
        <begin position="235"/>
        <end position="259"/>
    </location>
</feature>
<dbReference type="RefSeq" id="WP_150041063.1">
    <property type="nucleotide sequence ID" value="NZ_OW485605.1"/>
</dbReference>
<dbReference type="Proteomes" id="UP000325255">
    <property type="component" value="Unassembled WGS sequence"/>
</dbReference>
<evidence type="ECO:0000313" key="2">
    <source>
        <dbReference type="EMBL" id="KAA5611829.1"/>
    </source>
</evidence>
<evidence type="ECO:0000313" key="3">
    <source>
        <dbReference type="Proteomes" id="UP000325255"/>
    </source>
</evidence>